<evidence type="ECO:0000256" key="1">
    <source>
        <dbReference type="ARBA" id="ARBA00004123"/>
    </source>
</evidence>
<evidence type="ECO:0000313" key="8">
    <source>
        <dbReference type="EMBL" id="RWR82572.1"/>
    </source>
</evidence>
<sequence length="310" mass="34518">MGLNWVDPALPLDLNTDPLPLQNEPLSILQNDFTHLERIISPKEEAVVLQAELTRVSEENQKLNKMLGVMCEGFRSLSSQMLDLTSKTPVEDVSPGSRKRKEEHHDNNNVINSNFGCTNYVESSSSEDSLKKQCRFSKASKIHVRTGPYDTTLVVKDGYQWRKYGQKVTRDNPSPRAYFKCSFAPACPVKKKVQRSAEDRSILVATYEGVHNHPHPDQAEAQSSPSQSRLHNPIAVSGGLSVPHVTLDLTKPCSSGEAEVHQSPDFKSHECNRFLIEQMKTSLARDPGFTATLAAAISGWLLQPSPAEKW</sequence>
<evidence type="ECO:0000313" key="9">
    <source>
        <dbReference type="Proteomes" id="UP000283530"/>
    </source>
</evidence>
<dbReference type="SUPFAM" id="SSF118290">
    <property type="entry name" value="WRKY DNA-binding domain"/>
    <property type="match status" value="1"/>
</dbReference>
<keyword evidence="4" id="KW-0804">Transcription</keyword>
<dbReference type="GO" id="GO:0005634">
    <property type="term" value="C:nucleus"/>
    <property type="evidence" value="ECO:0007669"/>
    <property type="project" value="UniProtKB-SubCell"/>
</dbReference>
<dbReference type="OrthoDB" id="1879341at2759"/>
<evidence type="ECO:0000256" key="6">
    <source>
        <dbReference type="SAM" id="MobiDB-lite"/>
    </source>
</evidence>
<evidence type="ECO:0000256" key="4">
    <source>
        <dbReference type="ARBA" id="ARBA00023163"/>
    </source>
</evidence>
<dbReference type="GO" id="GO:0003700">
    <property type="term" value="F:DNA-binding transcription factor activity"/>
    <property type="evidence" value="ECO:0007669"/>
    <property type="project" value="InterPro"/>
</dbReference>
<feature type="compositionally biased region" description="Polar residues" evidence="6">
    <location>
        <begin position="220"/>
        <end position="230"/>
    </location>
</feature>
<dbReference type="AlphaFoldDB" id="A0A443NVQ4"/>
<dbReference type="GO" id="GO:0043565">
    <property type="term" value="F:sequence-specific DNA binding"/>
    <property type="evidence" value="ECO:0007669"/>
    <property type="project" value="InterPro"/>
</dbReference>
<dbReference type="PANTHER" id="PTHR31429:SF3">
    <property type="entry name" value="WRKY TRANSCRIPTION FACTOR 40-RELATED"/>
    <property type="match status" value="1"/>
</dbReference>
<dbReference type="InterPro" id="IPR044810">
    <property type="entry name" value="WRKY_plant"/>
</dbReference>
<feature type="region of interest" description="Disordered" evidence="6">
    <location>
        <begin position="211"/>
        <end position="235"/>
    </location>
</feature>
<evidence type="ECO:0000259" key="7">
    <source>
        <dbReference type="PROSITE" id="PS50811"/>
    </source>
</evidence>
<organism evidence="8 9">
    <name type="scientific">Cinnamomum micranthum f. kanehirae</name>
    <dbReference type="NCBI Taxonomy" id="337451"/>
    <lineage>
        <taxon>Eukaryota</taxon>
        <taxon>Viridiplantae</taxon>
        <taxon>Streptophyta</taxon>
        <taxon>Embryophyta</taxon>
        <taxon>Tracheophyta</taxon>
        <taxon>Spermatophyta</taxon>
        <taxon>Magnoliopsida</taxon>
        <taxon>Magnoliidae</taxon>
        <taxon>Laurales</taxon>
        <taxon>Lauraceae</taxon>
        <taxon>Cinnamomum</taxon>
    </lineage>
</organism>
<proteinExistence type="predicted"/>
<dbReference type="SMART" id="SM00774">
    <property type="entry name" value="WRKY"/>
    <property type="match status" value="1"/>
</dbReference>
<gene>
    <name evidence="8" type="ORF">CKAN_01129600</name>
</gene>
<name>A0A443NVQ4_9MAGN</name>
<keyword evidence="3" id="KW-0238">DNA-binding</keyword>
<accession>A0A443NVQ4</accession>
<dbReference type="EMBL" id="QPKB01000004">
    <property type="protein sequence ID" value="RWR82572.1"/>
    <property type="molecule type" value="Genomic_DNA"/>
</dbReference>
<dbReference type="Gene3D" id="2.20.25.80">
    <property type="entry name" value="WRKY domain"/>
    <property type="match status" value="1"/>
</dbReference>
<comment type="caution">
    <text evidence="8">The sequence shown here is derived from an EMBL/GenBank/DDBJ whole genome shotgun (WGS) entry which is preliminary data.</text>
</comment>
<protein>
    <submittedName>
        <fullName evidence="8">WRKY transcription factor WRKY76-like protein isoform X2</fullName>
    </submittedName>
</protein>
<dbReference type="Pfam" id="PF03106">
    <property type="entry name" value="WRKY"/>
    <property type="match status" value="1"/>
</dbReference>
<comment type="subcellular location">
    <subcellularLocation>
        <location evidence="1">Nucleus</location>
    </subcellularLocation>
</comment>
<evidence type="ECO:0000256" key="5">
    <source>
        <dbReference type="ARBA" id="ARBA00023242"/>
    </source>
</evidence>
<dbReference type="FunFam" id="2.20.25.80:FF:000008">
    <property type="entry name" value="WRKY transcription factor 40"/>
    <property type="match status" value="1"/>
</dbReference>
<keyword evidence="2" id="KW-0805">Transcription regulation</keyword>
<dbReference type="STRING" id="337451.A0A443NVQ4"/>
<dbReference type="InterPro" id="IPR036576">
    <property type="entry name" value="WRKY_dom_sf"/>
</dbReference>
<keyword evidence="5" id="KW-0539">Nucleus</keyword>
<dbReference type="PANTHER" id="PTHR31429">
    <property type="entry name" value="WRKY TRANSCRIPTION FACTOR 36-RELATED"/>
    <property type="match status" value="1"/>
</dbReference>
<evidence type="ECO:0000256" key="3">
    <source>
        <dbReference type="ARBA" id="ARBA00023125"/>
    </source>
</evidence>
<feature type="domain" description="WRKY" evidence="7">
    <location>
        <begin position="150"/>
        <end position="216"/>
    </location>
</feature>
<dbReference type="GO" id="GO:0051707">
    <property type="term" value="P:response to other organism"/>
    <property type="evidence" value="ECO:0007669"/>
    <property type="project" value="UniProtKB-ARBA"/>
</dbReference>
<reference evidence="8 9" key="1">
    <citation type="journal article" date="2019" name="Nat. Plants">
        <title>Stout camphor tree genome fills gaps in understanding of flowering plant genome evolution.</title>
        <authorList>
            <person name="Chaw S.M."/>
            <person name="Liu Y.C."/>
            <person name="Wu Y.W."/>
            <person name="Wang H.Y."/>
            <person name="Lin C.I."/>
            <person name="Wu C.S."/>
            <person name="Ke H.M."/>
            <person name="Chang L.Y."/>
            <person name="Hsu C.Y."/>
            <person name="Yang H.T."/>
            <person name="Sudianto E."/>
            <person name="Hsu M.H."/>
            <person name="Wu K.P."/>
            <person name="Wang L.N."/>
            <person name="Leebens-Mack J.H."/>
            <person name="Tsai I.J."/>
        </authorList>
    </citation>
    <scope>NUCLEOTIDE SEQUENCE [LARGE SCALE GENOMIC DNA]</scope>
    <source>
        <strain evidence="9">cv. Chaw 1501</strain>
        <tissue evidence="8">Young leaves</tissue>
    </source>
</reference>
<evidence type="ECO:0000256" key="2">
    <source>
        <dbReference type="ARBA" id="ARBA00023015"/>
    </source>
</evidence>
<dbReference type="PROSITE" id="PS50811">
    <property type="entry name" value="WRKY"/>
    <property type="match status" value="1"/>
</dbReference>
<dbReference type="InterPro" id="IPR003657">
    <property type="entry name" value="WRKY_dom"/>
</dbReference>
<dbReference type="Proteomes" id="UP000283530">
    <property type="component" value="Unassembled WGS sequence"/>
</dbReference>
<feature type="region of interest" description="Disordered" evidence="6">
    <location>
        <begin position="85"/>
        <end position="109"/>
    </location>
</feature>
<keyword evidence="9" id="KW-1185">Reference proteome</keyword>